<dbReference type="Gene3D" id="3.30.43.10">
    <property type="entry name" value="Uridine Diphospho-n-acetylenolpyruvylglucosamine Reductase, domain 2"/>
    <property type="match status" value="1"/>
</dbReference>
<dbReference type="Pfam" id="PF01565">
    <property type="entry name" value="FAD_binding_4"/>
    <property type="match status" value="1"/>
</dbReference>
<organism evidence="14 15">
    <name type="scientific">Ignelater luminosus</name>
    <name type="common">Cucubano</name>
    <name type="synonym">Pyrophorus luminosus</name>
    <dbReference type="NCBI Taxonomy" id="2038154"/>
    <lineage>
        <taxon>Eukaryota</taxon>
        <taxon>Metazoa</taxon>
        <taxon>Ecdysozoa</taxon>
        <taxon>Arthropoda</taxon>
        <taxon>Hexapoda</taxon>
        <taxon>Insecta</taxon>
        <taxon>Pterygota</taxon>
        <taxon>Neoptera</taxon>
        <taxon>Endopterygota</taxon>
        <taxon>Coleoptera</taxon>
        <taxon>Polyphaga</taxon>
        <taxon>Elateriformia</taxon>
        <taxon>Elateroidea</taxon>
        <taxon>Elateridae</taxon>
        <taxon>Agrypninae</taxon>
        <taxon>Pyrophorini</taxon>
        <taxon>Ignelater</taxon>
    </lineage>
</organism>
<evidence type="ECO:0000256" key="4">
    <source>
        <dbReference type="ARBA" id="ARBA00011738"/>
    </source>
</evidence>
<dbReference type="InterPro" id="IPR004113">
    <property type="entry name" value="FAD-bd_oxidored_4_C"/>
</dbReference>
<dbReference type="FunFam" id="3.30.465.10:FF:000001">
    <property type="entry name" value="D-2-hydroxyglutarate dehydrogenase, mitochondrial"/>
    <property type="match status" value="1"/>
</dbReference>
<gene>
    <name evidence="14" type="ORF">ILUMI_00445</name>
</gene>
<dbReference type="FunFam" id="3.30.70.2190:FF:000001">
    <property type="entry name" value="D-2-hydroxyglutarate dehydrogenase mitochondrial"/>
    <property type="match status" value="1"/>
</dbReference>
<dbReference type="GO" id="GO:0051990">
    <property type="term" value="F:(R)-2-hydroxyglutarate dehydrogenase activity"/>
    <property type="evidence" value="ECO:0007669"/>
    <property type="project" value="UniProtKB-EC"/>
</dbReference>
<keyword evidence="8" id="KW-0576">Peroxisome</keyword>
<dbReference type="PANTHER" id="PTHR43716:SF1">
    <property type="entry name" value="D-2-HYDROXYGLUTARATE DEHYDROGENASE, MITOCHONDRIAL"/>
    <property type="match status" value="1"/>
</dbReference>
<keyword evidence="6" id="KW-0274">FAD</keyword>
<dbReference type="FunFam" id="3.30.70.2740:FF:000002">
    <property type="entry name" value="D-2-hydroxyglutarate dehydrogenase mitochondrial"/>
    <property type="match status" value="1"/>
</dbReference>
<evidence type="ECO:0000256" key="11">
    <source>
        <dbReference type="ARBA" id="ARBA00045410"/>
    </source>
</evidence>
<feature type="domain" description="FAD-binding PCMH-type" evidence="13">
    <location>
        <begin position="81"/>
        <end position="260"/>
    </location>
</feature>
<dbReference type="InterPro" id="IPR036318">
    <property type="entry name" value="FAD-bd_PCMH-like_sf"/>
</dbReference>
<keyword evidence="15" id="KW-1185">Reference proteome</keyword>
<evidence type="ECO:0000259" key="13">
    <source>
        <dbReference type="PROSITE" id="PS51387"/>
    </source>
</evidence>
<comment type="catalytic activity">
    <reaction evidence="12">
        <text>(R)-malate + A = oxaloacetate + AH2</text>
        <dbReference type="Rhea" id="RHEA:67460"/>
        <dbReference type="ChEBI" id="CHEBI:13193"/>
        <dbReference type="ChEBI" id="CHEBI:15588"/>
        <dbReference type="ChEBI" id="CHEBI:16452"/>
        <dbReference type="ChEBI" id="CHEBI:17499"/>
    </reaction>
    <physiologicalReaction direction="left-to-right" evidence="12">
        <dbReference type="Rhea" id="RHEA:67461"/>
    </physiologicalReaction>
</comment>
<comment type="caution">
    <text evidence="14">The sequence shown here is derived from an EMBL/GenBank/DDBJ whole genome shotgun (WGS) entry which is preliminary data.</text>
</comment>
<dbReference type="PROSITE" id="PS51387">
    <property type="entry name" value="FAD_PCMH"/>
    <property type="match status" value="1"/>
</dbReference>
<dbReference type="Pfam" id="PF02913">
    <property type="entry name" value="FAD-oxidase_C"/>
    <property type="match status" value="1"/>
</dbReference>
<dbReference type="InterPro" id="IPR051264">
    <property type="entry name" value="FAD-oxidored/transferase_4"/>
</dbReference>
<dbReference type="GO" id="GO:0005777">
    <property type="term" value="C:peroxisome"/>
    <property type="evidence" value="ECO:0007669"/>
    <property type="project" value="UniProtKB-SubCell"/>
</dbReference>
<dbReference type="AlphaFoldDB" id="A0A8K0DLL1"/>
<dbReference type="InterPro" id="IPR006094">
    <property type="entry name" value="Oxid_FAD_bind_N"/>
</dbReference>
<dbReference type="Gene3D" id="3.30.70.2740">
    <property type="match status" value="1"/>
</dbReference>
<dbReference type="InterPro" id="IPR016167">
    <property type="entry name" value="FAD-bd_PCMH_sub1"/>
</dbReference>
<name>A0A8K0DLL1_IGNLU</name>
<dbReference type="SUPFAM" id="SSF55103">
    <property type="entry name" value="FAD-linked oxidases, C-terminal domain"/>
    <property type="match status" value="1"/>
</dbReference>
<evidence type="ECO:0000256" key="7">
    <source>
        <dbReference type="ARBA" id="ARBA00023002"/>
    </source>
</evidence>
<proteinExistence type="inferred from homology"/>
<dbReference type="InterPro" id="IPR016171">
    <property type="entry name" value="Vanillyl_alc_oxidase_C-sub2"/>
</dbReference>
<evidence type="ECO:0000256" key="1">
    <source>
        <dbReference type="ARBA" id="ARBA00001974"/>
    </source>
</evidence>
<evidence type="ECO:0000313" key="15">
    <source>
        <dbReference type="Proteomes" id="UP000801492"/>
    </source>
</evidence>
<evidence type="ECO:0000256" key="6">
    <source>
        <dbReference type="ARBA" id="ARBA00022827"/>
    </source>
</evidence>
<comment type="similarity">
    <text evidence="3">Belongs to the FAD-binding oxidoreductase/transferase type 4 family.</text>
</comment>
<dbReference type="GO" id="GO:0005739">
    <property type="term" value="C:mitochondrion"/>
    <property type="evidence" value="ECO:0007669"/>
    <property type="project" value="TreeGrafter"/>
</dbReference>
<evidence type="ECO:0000256" key="8">
    <source>
        <dbReference type="ARBA" id="ARBA00023140"/>
    </source>
</evidence>
<dbReference type="EC" id="1.1.99.39" evidence="9"/>
<evidence type="ECO:0000256" key="10">
    <source>
        <dbReference type="ARBA" id="ARBA00039639"/>
    </source>
</evidence>
<dbReference type="InterPro" id="IPR016169">
    <property type="entry name" value="FAD-bd_PCMH_sub2"/>
</dbReference>
<evidence type="ECO:0000256" key="5">
    <source>
        <dbReference type="ARBA" id="ARBA00022630"/>
    </source>
</evidence>
<evidence type="ECO:0000256" key="2">
    <source>
        <dbReference type="ARBA" id="ARBA00004275"/>
    </source>
</evidence>
<comment type="subcellular location">
    <subcellularLocation>
        <location evidence="2">Peroxisome</location>
    </subcellularLocation>
</comment>
<dbReference type="SUPFAM" id="SSF56176">
    <property type="entry name" value="FAD-binding/transporter-associated domain-like"/>
    <property type="match status" value="1"/>
</dbReference>
<dbReference type="InterPro" id="IPR016166">
    <property type="entry name" value="FAD-bd_PCMH"/>
</dbReference>
<protein>
    <recommendedName>
        <fullName evidence="10">D-2-hydroxyglutarate dehydrogenase, mitochondrial</fullName>
        <ecNumber evidence="9">1.1.99.39</ecNumber>
    </recommendedName>
</protein>
<evidence type="ECO:0000313" key="14">
    <source>
        <dbReference type="EMBL" id="KAF2905732.1"/>
    </source>
</evidence>
<dbReference type="FunFam" id="1.10.45.10:FF:000001">
    <property type="entry name" value="D-lactate dehydrogenase mitochondrial"/>
    <property type="match status" value="1"/>
</dbReference>
<keyword evidence="7" id="KW-0560">Oxidoreductase</keyword>
<dbReference type="PANTHER" id="PTHR43716">
    <property type="entry name" value="D-2-HYDROXYGLUTARATE DEHYDROGENASE, MITOCHONDRIAL"/>
    <property type="match status" value="1"/>
</dbReference>
<evidence type="ECO:0000256" key="9">
    <source>
        <dbReference type="ARBA" id="ARBA00039003"/>
    </source>
</evidence>
<sequence length="505" mass="56762">MFGSVRKCVNSCFVNTYIVLRNAKLHTRPDFTKNNFNVTRGYYNTLEENHIQFFYQLLGEQRVIVNVSDLERYNVDWFRHLRGNSSIVLRPKTTEEVSHILSFCNQNRLAVCPQGGNTSMVGASVPIFDEIVINTDLMNEIISLDDTSGVLVCQAGCILENLNNYVNKKDLMIPLDLGAKGSCHIGGNVSTNAGGLRLLRYGNLHGNVLGLEVVKADGEILDCLNTLKKDNTGYHLKHLFIGSEGTLGFVTKVAIQCPPKPKSINLAFLGLQTYEKVLKAYKLAKHSLGEILSAVEVMDTPTMQLVNEHLHLPSPIGDYPFYLIIETSGSNEKHDLEKLNTFLDLSLVKHFVLNGTVTSEPSKCQAIWNIRERIPEAFHKDGYVFLYDVTLPLQNYYTLVKEIREYMGNKAHRVFGFGHLGDGNLHLQITVKKYSPEIKSFIEPYIFEKVIEMNGSISAEHGIGFLKAKYLHLAKSNAAINLMQDLKDVLDPKGILNPYKVLPRE</sequence>
<dbReference type="InterPro" id="IPR016164">
    <property type="entry name" value="FAD-linked_Oxase-like_C"/>
</dbReference>
<dbReference type="Gene3D" id="3.30.70.2190">
    <property type="match status" value="1"/>
</dbReference>
<dbReference type="OrthoDB" id="5332616at2759"/>
<accession>A0A8K0DLL1</accession>
<dbReference type="GO" id="GO:0071949">
    <property type="term" value="F:FAD binding"/>
    <property type="evidence" value="ECO:0007669"/>
    <property type="project" value="InterPro"/>
</dbReference>
<dbReference type="Gene3D" id="1.10.45.10">
    <property type="entry name" value="Vanillyl-alcohol Oxidase, Chain A, domain 4"/>
    <property type="match status" value="1"/>
</dbReference>
<comment type="subunit">
    <text evidence="4">Homodimer.</text>
</comment>
<dbReference type="Gene3D" id="3.30.465.10">
    <property type="match status" value="1"/>
</dbReference>
<dbReference type="EMBL" id="VTPC01000450">
    <property type="protein sequence ID" value="KAF2905732.1"/>
    <property type="molecule type" value="Genomic_DNA"/>
</dbReference>
<comment type="function">
    <text evidence="11">Catalyzes the oxidation of D-2-hydroxyglutarate (D-2-HG) to alpha-ketoglutarate. Also catalyzes the oxidation of other D-2-hydroxyacids, such as D-malate (D-MAL) and D-lactate (D-LAC). Exhibits high activities towards D-2-HG and D-MAL but a very weak activity towards D-LAC.</text>
</comment>
<dbReference type="FunFam" id="3.30.43.10:FF:000011">
    <property type="entry name" value="D-lactate dehydrogenase (Cytochrome)"/>
    <property type="match status" value="1"/>
</dbReference>
<comment type="cofactor">
    <cofactor evidence="1">
        <name>FAD</name>
        <dbReference type="ChEBI" id="CHEBI:57692"/>
    </cofactor>
</comment>
<reference evidence="14" key="1">
    <citation type="submission" date="2019-08" db="EMBL/GenBank/DDBJ databases">
        <title>The genome of the North American firefly Photinus pyralis.</title>
        <authorList>
            <consortium name="Photinus pyralis genome working group"/>
            <person name="Fallon T.R."/>
            <person name="Sander Lower S.E."/>
            <person name="Weng J.-K."/>
        </authorList>
    </citation>
    <scope>NUCLEOTIDE SEQUENCE</scope>
    <source>
        <strain evidence="14">TRF0915ILg1</strain>
        <tissue evidence="14">Whole body</tissue>
    </source>
</reference>
<keyword evidence="5" id="KW-0285">Flavoprotein</keyword>
<evidence type="ECO:0000256" key="3">
    <source>
        <dbReference type="ARBA" id="ARBA00008000"/>
    </source>
</evidence>
<dbReference type="Proteomes" id="UP000801492">
    <property type="component" value="Unassembled WGS sequence"/>
</dbReference>
<evidence type="ECO:0000256" key="12">
    <source>
        <dbReference type="ARBA" id="ARBA00049267"/>
    </source>
</evidence>